<dbReference type="InterPro" id="IPR011993">
    <property type="entry name" value="PH-like_dom_sf"/>
</dbReference>
<dbReference type="Proteomes" id="UP000274131">
    <property type="component" value="Unassembled WGS sequence"/>
</dbReference>
<evidence type="ECO:0000313" key="4">
    <source>
        <dbReference type="EMBL" id="VDD86435.1"/>
    </source>
</evidence>
<proteinExistence type="predicted"/>
<name>A0A0N4UWJ6_ENTVE</name>
<dbReference type="InterPro" id="IPR001849">
    <property type="entry name" value="PH_domain"/>
</dbReference>
<organism evidence="6">
    <name type="scientific">Enterobius vermicularis</name>
    <name type="common">Human pinworm</name>
    <dbReference type="NCBI Taxonomy" id="51028"/>
    <lineage>
        <taxon>Eukaryota</taxon>
        <taxon>Metazoa</taxon>
        <taxon>Ecdysozoa</taxon>
        <taxon>Nematoda</taxon>
        <taxon>Chromadorea</taxon>
        <taxon>Rhabditida</taxon>
        <taxon>Spirurina</taxon>
        <taxon>Oxyuridomorpha</taxon>
        <taxon>Oxyuroidea</taxon>
        <taxon>Oxyuridae</taxon>
        <taxon>Enterobius</taxon>
    </lineage>
</organism>
<evidence type="ECO:0000313" key="6">
    <source>
        <dbReference type="WBParaSite" id="EVEC_0000187001-mRNA-1"/>
    </source>
</evidence>
<dbReference type="AlphaFoldDB" id="A0A0N4UWJ6"/>
<dbReference type="Pfam" id="PF00169">
    <property type="entry name" value="PH"/>
    <property type="match status" value="1"/>
</dbReference>
<protein>
    <submittedName>
        <fullName evidence="6">PH domain-containing protein</fullName>
    </submittedName>
</protein>
<dbReference type="SMART" id="SM00233">
    <property type="entry name" value="PH"/>
    <property type="match status" value="1"/>
</dbReference>
<dbReference type="PANTHER" id="PTHR14383">
    <property type="entry name" value="SWAP-70 RECOMBINASE"/>
    <property type="match status" value="1"/>
</dbReference>
<feature type="compositionally biased region" description="Basic and acidic residues" evidence="2">
    <location>
        <begin position="11"/>
        <end position="22"/>
    </location>
</feature>
<feature type="region of interest" description="Disordered" evidence="2">
    <location>
        <begin position="1"/>
        <end position="22"/>
    </location>
</feature>
<keyword evidence="1" id="KW-0175">Coiled coil</keyword>
<dbReference type="WBParaSite" id="EVEC_0000187001-mRNA-1">
    <property type="protein sequence ID" value="EVEC_0000187001-mRNA-1"/>
    <property type="gene ID" value="EVEC_0000187001"/>
</dbReference>
<feature type="domain" description="PH" evidence="3">
    <location>
        <begin position="71"/>
        <end position="187"/>
    </location>
</feature>
<feature type="coiled-coil region" evidence="1">
    <location>
        <begin position="364"/>
        <end position="426"/>
    </location>
</feature>
<keyword evidence="5" id="KW-1185">Reference proteome</keyword>
<evidence type="ECO:0000259" key="3">
    <source>
        <dbReference type="PROSITE" id="PS50003"/>
    </source>
</evidence>
<gene>
    <name evidence="4" type="ORF">EVEC_LOCUS1578</name>
</gene>
<feature type="coiled-coil region" evidence="1">
    <location>
        <begin position="182"/>
        <end position="300"/>
    </location>
</feature>
<evidence type="ECO:0000256" key="1">
    <source>
        <dbReference type="SAM" id="Coils"/>
    </source>
</evidence>
<evidence type="ECO:0000313" key="5">
    <source>
        <dbReference type="Proteomes" id="UP000274131"/>
    </source>
</evidence>
<dbReference type="PROSITE" id="PS50003">
    <property type="entry name" value="PH_DOMAIN"/>
    <property type="match status" value="1"/>
</dbReference>
<dbReference type="SUPFAM" id="SSF50729">
    <property type="entry name" value="PH domain-like"/>
    <property type="match status" value="1"/>
</dbReference>
<accession>A0A0N4UWJ6</accession>
<sequence>MQVEMDPQLKTTKEKNSLTKGLKEKKGILRSLSFQFSNSLKKTSRKVTDKTAKGSPPAITKTAMPVEQIPGVQKYGILLKQNKRRNRSARWNKRFFVLKECFLLYYKISYKRVFEKTKTVDLHPRGIIPLIGCSIVAGQDHGHKNCLLITHSQFKSAVIVCAPDAKSQEISYKNAITWEKIIKDLENRGIMLNEEKKCCEEKLIAETQAREAEHSRYLSLEKVKADLERERERLMRQTKKLKDDLQSVKNELKITHETMQTLEQEKIALNAKTEHLASNMESLNLEKSKIEEQMSSILREREQFLIENQNLSTTTCQLRNRLMEIETKTKCITSEKERVEAMLRLNEKKTLDLEKEREYYNSQTMELLNSLKELSEQRDMTEAELKDEVMARIGAEKQLQAAEKALEHLEAALKLTGAQMSELQEHIMPDVRKLKEFFEHIAEEAQLDANKQLIMRNAAVARRSIRRSKTRIRSSIRRRTISSPHEEKKTETQTLIHL</sequence>
<evidence type="ECO:0000256" key="2">
    <source>
        <dbReference type="SAM" id="MobiDB-lite"/>
    </source>
</evidence>
<feature type="region of interest" description="Disordered" evidence="2">
    <location>
        <begin position="472"/>
        <end position="498"/>
    </location>
</feature>
<dbReference type="EMBL" id="UXUI01007231">
    <property type="protein sequence ID" value="VDD86435.1"/>
    <property type="molecule type" value="Genomic_DNA"/>
</dbReference>
<dbReference type="PANTHER" id="PTHR14383:SF1">
    <property type="entry name" value="PLECKSTRIN HOMOLOGY DOMAIN-CONTAINING FAMILY D MEMBER 1"/>
    <property type="match status" value="1"/>
</dbReference>
<reference evidence="6" key="1">
    <citation type="submission" date="2017-02" db="UniProtKB">
        <authorList>
            <consortium name="WormBaseParasite"/>
        </authorList>
    </citation>
    <scope>IDENTIFICATION</scope>
</reference>
<dbReference type="OrthoDB" id="185175at2759"/>
<dbReference type="Gene3D" id="2.30.29.30">
    <property type="entry name" value="Pleckstrin-homology domain (PH domain)/Phosphotyrosine-binding domain (PTB)"/>
    <property type="match status" value="1"/>
</dbReference>
<reference evidence="4 5" key="2">
    <citation type="submission" date="2018-10" db="EMBL/GenBank/DDBJ databases">
        <authorList>
            <consortium name="Pathogen Informatics"/>
        </authorList>
    </citation>
    <scope>NUCLEOTIDE SEQUENCE [LARGE SCALE GENOMIC DNA]</scope>
</reference>